<accession>A0A0E9T484</accession>
<name>A0A0E9T484_ANGAN</name>
<dbReference type="EMBL" id="GBXM01060153">
    <property type="protein sequence ID" value="JAH48424.1"/>
    <property type="molecule type" value="Transcribed_RNA"/>
</dbReference>
<evidence type="ECO:0000313" key="1">
    <source>
        <dbReference type="EMBL" id="JAH48424.1"/>
    </source>
</evidence>
<sequence length="31" mass="3253">MINITVAVFSVPCHSPSVPNPGMSVAQCPRL</sequence>
<reference evidence="1" key="1">
    <citation type="submission" date="2014-11" db="EMBL/GenBank/DDBJ databases">
        <authorList>
            <person name="Amaro Gonzalez C."/>
        </authorList>
    </citation>
    <scope>NUCLEOTIDE SEQUENCE</scope>
</reference>
<protein>
    <submittedName>
        <fullName evidence="1">Uncharacterized protein</fullName>
    </submittedName>
</protein>
<proteinExistence type="predicted"/>
<dbReference type="AlphaFoldDB" id="A0A0E9T484"/>
<organism evidence="1">
    <name type="scientific">Anguilla anguilla</name>
    <name type="common">European freshwater eel</name>
    <name type="synonym">Muraena anguilla</name>
    <dbReference type="NCBI Taxonomy" id="7936"/>
    <lineage>
        <taxon>Eukaryota</taxon>
        <taxon>Metazoa</taxon>
        <taxon>Chordata</taxon>
        <taxon>Craniata</taxon>
        <taxon>Vertebrata</taxon>
        <taxon>Euteleostomi</taxon>
        <taxon>Actinopterygii</taxon>
        <taxon>Neopterygii</taxon>
        <taxon>Teleostei</taxon>
        <taxon>Anguilliformes</taxon>
        <taxon>Anguillidae</taxon>
        <taxon>Anguilla</taxon>
    </lineage>
</organism>
<reference evidence="1" key="2">
    <citation type="journal article" date="2015" name="Fish Shellfish Immunol.">
        <title>Early steps in the European eel (Anguilla anguilla)-Vibrio vulnificus interaction in the gills: Role of the RtxA13 toxin.</title>
        <authorList>
            <person name="Callol A."/>
            <person name="Pajuelo D."/>
            <person name="Ebbesson L."/>
            <person name="Teles M."/>
            <person name="MacKenzie S."/>
            <person name="Amaro C."/>
        </authorList>
    </citation>
    <scope>NUCLEOTIDE SEQUENCE</scope>
</reference>